<dbReference type="GO" id="GO:0047905">
    <property type="term" value="F:fructose-6-phosphate phosphoketolase activity"/>
    <property type="evidence" value="ECO:0007669"/>
    <property type="project" value="UniProtKB-EC"/>
</dbReference>
<dbReference type="GO" id="GO:0050193">
    <property type="term" value="F:phosphoketolase activity"/>
    <property type="evidence" value="ECO:0007669"/>
    <property type="project" value="UniProtKB-EC"/>
</dbReference>
<dbReference type="RefSeq" id="WP_377737883.1">
    <property type="nucleotide sequence ID" value="NZ_BAAAJY010000002.1"/>
</dbReference>
<dbReference type="InterPro" id="IPR019789">
    <property type="entry name" value="Xul5P/Fru6P_PKetolase_ThDP_BS"/>
</dbReference>
<dbReference type="PANTHER" id="PTHR31273:SF0">
    <property type="entry name" value="PHOSPHOKETOLASE-RELATED"/>
    <property type="match status" value="1"/>
</dbReference>
<keyword evidence="4 7" id="KW-0456">Lyase</keyword>
<dbReference type="PIRSF" id="PIRSF017245">
    <property type="entry name" value="Phosphoketolase"/>
    <property type="match status" value="1"/>
</dbReference>
<dbReference type="EMBL" id="JAGIOF010000001">
    <property type="protein sequence ID" value="MBP2386276.1"/>
    <property type="molecule type" value="Genomic_DNA"/>
</dbReference>
<keyword evidence="8" id="KW-1185">Reference proteome</keyword>
<dbReference type="InterPro" id="IPR019790">
    <property type="entry name" value="Xul5P/Fru6P_PKetolase_CS"/>
</dbReference>
<dbReference type="Pfam" id="PF09364">
    <property type="entry name" value="XFP_N"/>
    <property type="match status" value="1"/>
</dbReference>
<evidence type="ECO:0000313" key="7">
    <source>
        <dbReference type="EMBL" id="MBP2386276.1"/>
    </source>
</evidence>
<dbReference type="Proteomes" id="UP001296993">
    <property type="component" value="Unassembled WGS sequence"/>
</dbReference>
<dbReference type="NCBIfam" id="NF003619">
    <property type="entry name" value="PRK05261.1-4"/>
    <property type="match status" value="1"/>
</dbReference>
<dbReference type="Gene3D" id="3.40.50.970">
    <property type="match status" value="2"/>
</dbReference>
<gene>
    <name evidence="7" type="ORF">JOF47_001787</name>
</gene>
<evidence type="ECO:0000259" key="5">
    <source>
        <dbReference type="Pfam" id="PF09363"/>
    </source>
</evidence>
<accession>A0ABS4XDB0</accession>
<dbReference type="EC" id="4.1.2.9" evidence="7"/>
<dbReference type="PROSITE" id="PS60002">
    <property type="entry name" value="PHOSPHOKETOLASE_1"/>
    <property type="match status" value="1"/>
</dbReference>
<dbReference type="EC" id="4.1.2.22" evidence="7"/>
<evidence type="ECO:0000256" key="4">
    <source>
        <dbReference type="ARBA" id="ARBA00023239"/>
    </source>
</evidence>
<evidence type="ECO:0000256" key="2">
    <source>
        <dbReference type="ARBA" id="ARBA00005623"/>
    </source>
</evidence>
<evidence type="ECO:0000256" key="1">
    <source>
        <dbReference type="ARBA" id="ARBA00001964"/>
    </source>
</evidence>
<dbReference type="InterPro" id="IPR029061">
    <property type="entry name" value="THDP-binding"/>
</dbReference>
<dbReference type="Pfam" id="PF09363">
    <property type="entry name" value="XFP_C"/>
    <property type="match status" value="2"/>
</dbReference>
<dbReference type="SUPFAM" id="SSF52518">
    <property type="entry name" value="Thiamin diphosphate-binding fold (THDP-binding)"/>
    <property type="match status" value="2"/>
</dbReference>
<feature type="domain" description="Xylulose 5-phosphate/Fructose 6-phosphate phosphoketolase C-terminal" evidence="5">
    <location>
        <begin position="598"/>
        <end position="628"/>
    </location>
</feature>
<evidence type="ECO:0000313" key="8">
    <source>
        <dbReference type="Proteomes" id="UP001296993"/>
    </source>
</evidence>
<dbReference type="InterPro" id="IPR018969">
    <property type="entry name" value="Xul5P/Fru6P_PKetolase_C"/>
</dbReference>
<keyword evidence="3" id="KW-0786">Thiamine pyrophosphate</keyword>
<dbReference type="InterPro" id="IPR005593">
    <property type="entry name" value="Xul5P/Fru6P_PKetolase"/>
</dbReference>
<dbReference type="PROSITE" id="PS60003">
    <property type="entry name" value="PHOSPHOKETOLASE_2"/>
    <property type="match status" value="1"/>
</dbReference>
<dbReference type="Gene3D" id="3.40.50.920">
    <property type="match status" value="1"/>
</dbReference>
<evidence type="ECO:0000259" key="6">
    <source>
        <dbReference type="Pfam" id="PF09364"/>
    </source>
</evidence>
<comment type="cofactor">
    <cofactor evidence="1">
        <name>thiamine diphosphate</name>
        <dbReference type="ChEBI" id="CHEBI:58937"/>
    </cofactor>
</comment>
<feature type="domain" description="Xylulose 5-phosphate/Fructose 6-phosphate phosphoketolase C-terminal" evidence="5">
    <location>
        <begin position="657"/>
        <end position="826"/>
    </location>
</feature>
<proteinExistence type="inferred from homology"/>
<name>A0ABS4XDB0_9MICC</name>
<sequence>MMNRFDRATPQVHEVNALTGDAEGLELLNRYWDAANYLTVAQIYLQENVLLRVPLAAEHIKPRLLGHWGTSPGLSLIYVHLNRLIRRSGAQVLFVAGPGHGGPAVIANLYLEGTYSEIYPDVSRDLAGLRNLVRQFSTPGGIPSHVGPATPGSIHEGGELGYSLAHATGAAMDNPELIVACVIGDGEAETGPLAGAWKAPAFLNPGRDGAVLPILHLNGYKISGPTVLGRQSDEQVVSLLRAHGWDPVVVAGDDPALVHADLDRELGNAHARIIRIQEQARQNGTDGPSRWPAIILRTPKGWTGPDFVDGVPVEGTFRSHQVPLGGVREKPAHLSQLETWLRSYKPETLFDADGRLVPELAALAPKGNLRMGANHWAHGGTTMDPLPLRPLENYALDVGTPGSTKHETTMPLGQMFRDIYTDTARDPRFRLFSPDETNSNRLGAVFEVTDRCLMTPARDGDDHLSPDGRVMEVLSEHLCQGWLEGYVLTGRHGFFATYEAFAMVGASMTVQHAKWLQHSRDLRWRQPVPSLNILLTSTCWRNDHNGFSHQGPGLIDTVLSLSGLVVRVYLPPDSNTLLAVAEHVLLGMNHLNLVVVDKQAHPQYLNIQDARRHAAAGASIWHWAGNDDVPGGRSASGGAFSDTVSSITTADEPVPATEPDIVMACAGDVPTEETLAAAWLLQRHVPDLRVRVVNVMDAFVIPPRDAHPHGLTDVNFERLFTSDREVVVAWHGYARAFHQLLHGRRHPGRFHVRGYNEQGTTTTPFDMVVLNRMSRYHLVLEALNRVGGGFEGAPELAEHCRAMLAKHAAHIRLYLEDMPEIRDWVWSSPRAGRNSSRGENPS</sequence>
<dbReference type="InterPro" id="IPR018970">
    <property type="entry name" value="Xul5P/Fru6P_PKetolase_N"/>
</dbReference>
<feature type="domain" description="Xylulose 5-phosphate/Fructose 6-phosphate phosphoketolase N-terminal" evidence="6">
    <location>
        <begin position="23"/>
        <end position="381"/>
    </location>
</feature>
<evidence type="ECO:0000256" key="3">
    <source>
        <dbReference type="ARBA" id="ARBA00023052"/>
    </source>
</evidence>
<dbReference type="PANTHER" id="PTHR31273">
    <property type="entry name" value="PHOSPHOKETOLASE-RELATED"/>
    <property type="match status" value="1"/>
</dbReference>
<comment type="similarity">
    <text evidence="2">Belongs to the XFP family.</text>
</comment>
<reference evidence="7 8" key="1">
    <citation type="submission" date="2021-03" db="EMBL/GenBank/DDBJ databases">
        <title>Sequencing the genomes of 1000 actinobacteria strains.</title>
        <authorList>
            <person name="Klenk H.-P."/>
        </authorList>
    </citation>
    <scope>NUCLEOTIDE SEQUENCE [LARGE SCALE GENOMIC DNA]</scope>
    <source>
        <strain evidence="7 8">DSM 15797</strain>
    </source>
</reference>
<dbReference type="InterPro" id="IPR009014">
    <property type="entry name" value="Transketo_C/PFOR_II"/>
</dbReference>
<protein>
    <submittedName>
        <fullName evidence="7">Xylulose-5-phosphate/fructose-6-phosphate phosphoketolase</fullName>
        <ecNumber evidence="7">4.1.2.22</ecNumber>
        <ecNumber evidence="7">4.1.2.9</ecNumber>
    </submittedName>
</protein>
<organism evidence="7 8">
    <name type="scientific">Paeniglutamicibacter kerguelensis</name>
    <dbReference type="NCBI Taxonomy" id="254788"/>
    <lineage>
        <taxon>Bacteria</taxon>
        <taxon>Bacillati</taxon>
        <taxon>Actinomycetota</taxon>
        <taxon>Actinomycetes</taxon>
        <taxon>Micrococcales</taxon>
        <taxon>Micrococcaceae</taxon>
        <taxon>Paeniglutamicibacter</taxon>
    </lineage>
</organism>
<dbReference type="Pfam" id="PF03894">
    <property type="entry name" value="XFP"/>
    <property type="match status" value="1"/>
</dbReference>
<comment type="caution">
    <text evidence="7">The sequence shown here is derived from an EMBL/GenBank/DDBJ whole genome shotgun (WGS) entry which is preliminary data.</text>
</comment>